<dbReference type="AlphaFoldDB" id="A0A6N2LKG1"/>
<feature type="region of interest" description="Disordered" evidence="1">
    <location>
        <begin position="33"/>
        <end position="67"/>
    </location>
</feature>
<name>A0A6N2LKG1_SALVM</name>
<feature type="compositionally biased region" description="Low complexity" evidence="1">
    <location>
        <begin position="51"/>
        <end position="67"/>
    </location>
</feature>
<proteinExistence type="predicted"/>
<evidence type="ECO:0000313" key="2">
    <source>
        <dbReference type="EMBL" id="VFU40665.1"/>
    </source>
</evidence>
<accession>A0A6N2LKG1</accession>
<dbReference type="EMBL" id="CAADRP010001552">
    <property type="protein sequence ID" value="VFU40665.1"/>
    <property type="molecule type" value="Genomic_DNA"/>
</dbReference>
<gene>
    <name evidence="2" type="ORF">SVIM_LOCUS234779</name>
</gene>
<evidence type="ECO:0000256" key="1">
    <source>
        <dbReference type="SAM" id="MobiDB-lite"/>
    </source>
</evidence>
<sequence>MFGNPFGNLWKVFSFPYQKENTFRNSTHQLFSSSALSSQSKPAPDKTQIKNPNSSLPQPSSLNSQSSFLKSQLNRSIFSQLNLPNSSSESSLSVLSSSELESSSSILTSATQSPQSSLLRVASSRWTH</sequence>
<protein>
    <submittedName>
        <fullName evidence="2">Uncharacterized protein</fullName>
    </submittedName>
</protein>
<reference evidence="2" key="1">
    <citation type="submission" date="2019-03" db="EMBL/GenBank/DDBJ databases">
        <authorList>
            <person name="Mank J."/>
            <person name="Almeida P."/>
        </authorList>
    </citation>
    <scope>NUCLEOTIDE SEQUENCE</scope>
    <source>
        <strain evidence="2">78183</strain>
    </source>
</reference>
<organism evidence="2">
    <name type="scientific">Salix viminalis</name>
    <name type="common">Common osier</name>
    <name type="synonym">Basket willow</name>
    <dbReference type="NCBI Taxonomy" id="40686"/>
    <lineage>
        <taxon>Eukaryota</taxon>
        <taxon>Viridiplantae</taxon>
        <taxon>Streptophyta</taxon>
        <taxon>Embryophyta</taxon>
        <taxon>Tracheophyta</taxon>
        <taxon>Spermatophyta</taxon>
        <taxon>Magnoliopsida</taxon>
        <taxon>eudicotyledons</taxon>
        <taxon>Gunneridae</taxon>
        <taxon>Pentapetalae</taxon>
        <taxon>rosids</taxon>
        <taxon>fabids</taxon>
        <taxon>Malpighiales</taxon>
        <taxon>Salicaceae</taxon>
        <taxon>Saliceae</taxon>
        <taxon>Salix</taxon>
    </lineage>
</organism>